<dbReference type="RefSeq" id="WP_134524656.1">
    <property type="nucleotide sequence ID" value="NZ_SOHH01000095.1"/>
</dbReference>
<keyword evidence="3" id="KW-0175">Coiled coil</keyword>
<dbReference type="PANTHER" id="PTHR30288">
    <property type="entry name" value="FLAGELLAR CAP/ASSEMBLY PROTEIN FLID"/>
    <property type="match status" value="1"/>
</dbReference>
<dbReference type="GO" id="GO:0005576">
    <property type="term" value="C:extracellular region"/>
    <property type="evidence" value="ECO:0007669"/>
    <property type="project" value="UniProtKB-SubCell"/>
</dbReference>
<dbReference type="GO" id="GO:0009421">
    <property type="term" value="C:bacterial-type flagellum filament cap"/>
    <property type="evidence" value="ECO:0007669"/>
    <property type="project" value="InterPro"/>
</dbReference>
<dbReference type="PANTHER" id="PTHR30288:SF0">
    <property type="entry name" value="FLAGELLAR HOOK-ASSOCIATED PROTEIN 2"/>
    <property type="match status" value="1"/>
</dbReference>
<name>A0A4R9B1P3_9MICO</name>
<dbReference type="GO" id="GO:0007155">
    <property type="term" value="P:cell adhesion"/>
    <property type="evidence" value="ECO:0007669"/>
    <property type="project" value="InterPro"/>
</dbReference>
<dbReference type="GO" id="GO:0009424">
    <property type="term" value="C:bacterial-type flagellum hook"/>
    <property type="evidence" value="ECO:0007669"/>
    <property type="project" value="UniProtKB-UniRule"/>
</dbReference>
<dbReference type="InterPro" id="IPR003481">
    <property type="entry name" value="FliD_N"/>
</dbReference>
<comment type="subcellular location">
    <subcellularLocation>
        <location evidence="5">Secreted</location>
    </subcellularLocation>
    <subcellularLocation>
        <location evidence="5">Bacterial flagellum</location>
    </subcellularLocation>
</comment>
<dbReference type="OrthoDB" id="5241527at2"/>
<proteinExistence type="inferred from homology"/>
<keyword evidence="5" id="KW-0964">Secreted</keyword>
<feature type="domain" description="Flagellar hook-associated protein 2 C-terminal" evidence="7">
    <location>
        <begin position="216"/>
        <end position="441"/>
    </location>
</feature>
<accession>A0A4R9B1P3</accession>
<evidence type="ECO:0000313" key="9">
    <source>
        <dbReference type="Proteomes" id="UP000298313"/>
    </source>
</evidence>
<comment type="similarity">
    <text evidence="1 5">Belongs to the FliD family.</text>
</comment>
<protein>
    <recommendedName>
        <fullName evidence="5">Flagellar hook-associated protein 2</fullName>
        <shortName evidence="5">HAP2</shortName>
    </recommendedName>
    <alternativeName>
        <fullName evidence="5">Flagellar cap protein</fullName>
    </alternativeName>
</protein>
<dbReference type="GO" id="GO:0071973">
    <property type="term" value="P:bacterial-type flagellum-dependent cell motility"/>
    <property type="evidence" value="ECO:0007669"/>
    <property type="project" value="TreeGrafter"/>
</dbReference>
<keyword evidence="9" id="KW-1185">Reference proteome</keyword>
<evidence type="ECO:0000256" key="1">
    <source>
        <dbReference type="ARBA" id="ARBA00009764"/>
    </source>
</evidence>
<feature type="domain" description="Flagellar hook-associated protein 2 N-terminal" evidence="6">
    <location>
        <begin position="10"/>
        <end position="105"/>
    </location>
</feature>
<comment type="caution">
    <text evidence="8">The sequence shown here is derived from an EMBL/GenBank/DDBJ whole genome shotgun (WGS) entry which is preliminary data.</text>
</comment>
<evidence type="ECO:0000259" key="6">
    <source>
        <dbReference type="Pfam" id="PF02465"/>
    </source>
</evidence>
<dbReference type="AlphaFoldDB" id="A0A4R9B1P3"/>
<dbReference type="Pfam" id="PF07195">
    <property type="entry name" value="FliD_C"/>
    <property type="match status" value="1"/>
</dbReference>
<comment type="subunit">
    <text evidence="2 5">Homopentamer.</text>
</comment>
<dbReference type="InterPro" id="IPR010809">
    <property type="entry name" value="FliD_C"/>
</dbReference>
<dbReference type="EMBL" id="SOHH01000095">
    <property type="protein sequence ID" value="TFD73984.1"/>
    <property type="molecule type" value="Genomic_DNA"/>
</dbReference>
<dbReference type="Proteomes" id="UP000298313">
    <property type="component" value="Unassembled WGS sequence"/>
</dbReference>
<reference evidence="8 9" key="1">
    <citation type="submission" date="2019-03" db="EMBL/GenBank/DDBJ databases">
        <title>Genomics of glacier-inhabiting Cryobacterium strains.</title>
        <authorList>
            <person name="Liu Q."/>
            <person name="Xin Y.-H."/>
        </authorList>
    </citation>
    <scope>NUCLEOTIDE SEQUENCE [LARGE SCALE GENOMIC DNA]</scope>
    <source>
        <strain evidence="8 9">Hh4</strain>
    </source>
</reference>
<evidence type="ECO:0000256" key="3">
    <source>
        <dbReference type="ARBA" id="ARBA00023054"/>
    </source>
</evidence>
<evidence type="ECO:0000256" key="5">
    <source>
        <dbReference type="RuleBase" id="RU362066"/>
    </source>
</evidence>
<evidence type="ECO:0000259" key="7">
    <source>
        <dbReference type="Pfam" id="PF07195"/>
    </source>
</evidence>
<evidence type="ECO:0000256" key="4">
    <source>
        <dbReference type="ARBA" id="ARBA00023143"/>
    </source>
</evidence>
<comment type="function">
    <text evidence="5">Required for morphogenesis and for the elongation of the flagellar filament by facilitating polymerization of the flagellin monomers at the tip of growing filament. Forms a capping structure, which prevents flagellin subunits (transported through the central channel of the flagellum) from leaking out without polymerization at the distal end.</text>
</comment>
<dbReference type="InterPro" id="IPR040026">
    <property type="entry name" value="FliD"/>
</dbReference>
<keyword evidence="4 5" id="KW-0975">Bacterial flagellum</keyword>
<gene>
    <name evidence="8" type="ORF">E3T48_14080</name>
</gene>
<organism evidence="8 9">
    <name type="scientific">Cryobacterium fucosi</name>
    <dbReference type="NCBI Taxonomy" id="1259157"/>
    <lineage>
        <taxon>Bacteria</taxon>
        <taxon>Bacillati</taxon>
        <taxon>Actinomycetota</taxon>
        <taxon>Actinomycetes</taxon>
        <taxon>Micrococcales</taxon>
        <taxon>Microbacteriaceae</taxon>
        <taxon>Cryobacterium</taxon>
    </lineage>
</organism>
<evidence type="ECO:0000256" key="2">
    <source>
        <dbReference type="ARBA" id="ARBA00011255"/>
    </source>
</evidence>
<dbReference type="Pfam" id="PF02465">
    <property type="entry name" value="FliD_N"/>
    <property type="match status" value="1"/>
</dbReference>
<sequence>MANAIDGLVSGLDTTTLINSLMKVEAVPQALLKAKVSTSQNLIAALQGLNTQVAALADLATTAAKPAALDLYSSSSSSPTVTTTVSAGAGAGQLDIVVGALARSQVGVSAAMTAWPTAPAVLTIVSKGVSTEITAATTSLDDVVTAVNAANTGVTATKVASGVNAGGVAQYRLQFTGSASGAANSFDVYQGTKAAVAAATAPNLLSAPGAAVIRTAADASVTLWAGTAAAQTITSSTNTFANLLPGVAISVSAVSVDPVTVKVARDDAQIGSIASGLVSSLNGVFALISTKSVVVNSTNASGAAVLSPGVFTGDSTVRDAKQKLLTAASAPVNGRSPSEYGIIITKTGTMEFDAAKFAAALAKDPATVKAAVTEIATRVAAAATAASDKYDGQITARITGQQSTVKDLGSRIEAWDRNLATRRATLQSTYTALETQLSAMKAQSSWLSAQVAGLSSSTSNG</sequence>
<evidence type="ECO:0000313" key="8">
    <source>
        <dbReference type="EMBL" id="TFD73984.1"/>
    </source>
</evidence>